<dbReference type="SUPFAM" id="SSF48452">
    <property type="entry name" value="TPR-like"/>
    <property type="match status" value="1"/>
</dbReference>
<evidence type="ECO:0000313" key="2">
    <source>
        <dbReference type="EMBL" id="KAL1592977.1"/>
    </source>
</evidence>
<comment type="caution">
    <text evidence="2">The sequence shown here is derived from an EMBL/GenBank/DDBJ whole genome shotgun (WGS) entry which is preliminary data.</text>
</comment>
<dbReference type="InterPro" id="IPR053137">
    <property type="entry name" value="NLR-like"/>
</dbReference>
<dbReference type="EMBL" id="JAKIXB020000043">
    <property type="protein sequence ID" value="KAL1592977.1"/>
    <property type="molecule type" value="Genomic_DNA"/>
</dbReference>
<sequence length="615" mass="68430">MDYPLLSLPDLAQADLPQFGAPYTEHHNPPVQQAYGPYDFGGNFAFTPEAQLPGDPFAIAQNHALHPFSQSSVLPSYVQHDATSAAISESVTAAPVGPTSPMGPPARPRKRKAATLRAGDWEPYKERILDLHIAQNLPLPKVKQMIEEEYDFTAEKDKNVKPHEMQAIVRKRLKRKLVETKKGPLAFEVRGSQVEQQKIERWMKRHKVVESALYAPSPAASTPSDVGCHTISERGSPAMISMYSPAASVLSPGGMYFTVQSPQMPSPALSISSIVRPQASAFAGQSPAPAYRSLPSLQPSFVYDPYTFGKETSLSAQPRYRQDEEERLWEQLRRAETSFVSSPSERSRVLYELGKVLIQQGRYKTAETVARKLVEGLKGQGSNDDDVETLNALSLLGDVLYFQGSYIQAEKLDRRVLKGRKKVLEPKDPDILLSMDALANLLFAQEQYKEAEEMHRDTLAQRRDVLGPEHRDTLMSMFGLAAALRDQGRHEESEAMHTETLALRRNVLGPEHPDTLISMSQLGSVLGLLGKYKEAEAMLEDALAMSKKVLGPEHYDTLIVMNHRGLVLSDQGKYEEAEAMHKKVLAISQRVLGPEHPETLLTVEYLESAVLMQSR</sequence>
<dbReference type="SMART" id="SM00028">
    <property type="entry name" value="TPR"/>
    <property type="match status" value="5"/>
</dbReference>
<feature type="domain" description="Clr5" evidence="1">
    <location>
        <begin position="119"/>
        <end position="156"/>
    </location>
</feature>
<accession>A0ABR3QMA4</accession>
<proteinExistence type="predicted"/>
<organism evidence="2 3">
    <name type="scientific">Nothophoma quercina</name>
    <dbReference type="NCBI Taxonomy" id="749835"/>
    <lineage>
        <taxon>Eukaryota</taxon>
        <taxon>Fungi</taxon>
        <taxon>Dikarya</taxon>
        <taxon>Ascomycota</taxon>
        <taxon>Pezizomycotina</taxon>
        <taxon>Dothideomycetes</taxon>
        <taxon>Pleosporomycetidae</taxon>
        <taxon>Pleosporales</taxon>
        <taxon>Pleosporineae</taxon>
        <taxon>Didymellaceae</taxon>
        <taxon>Nothophoma</taxon>
    </lineage>
</organism>
<gene>
    <name evidence="2" type="ORF">SLS59_009447</name>
</gene>
<reference evidence="2 3" key="1">
    <citation type="submission" date="2024-02" db="EMBL/GenBank/DDBJ databases">
        <title>De novo assembly and annotation of 12 fungi associated with fruit tree decline syndrome in Ontario, Canada.</title>
        <authorList>
            <person name="Sulman M."/>
            <person name="Ellouze W."/>
            <person name="Ilyukhin E."/>
        </authorList>
    </citation>
    <scope>NUCLEOTIDE SEQUENCE [LARGE SCALE GENOMIC DNA]</scope>
    <source>
        <strain evidence="2 3">M97-236</strain>
    </source>
</reference>
<keyword evidence="3" id="KW-1185">Reference proteome</keyword>
<dbReference type="InterPro" id="IPR011990">
    <property type="entry name" value="TPR-like_helical_dom_sf"/>
</dbReference>
<dbReference type="Proteomes" id="UP001521222">
    <property type="component" value="Unassembled WGS sequence"/>
</dbReference>
<dbReference type="Pfam" id="PF14420">
    <property type="entry name" value="Clr5"/>
    <property type="match status" value="1"/>
</dbReference>
<dbReference type="Pfam" id="PF13374">
    <property type="entry name" value="TPR_10"/>
    <property type="match status" value="1"/>
</dbReference>
<dbReference type="PANTHER" id="PTHR46082">
    <property type="entry name" value="ATP/GTP-BINDING PROTEIN-RELATED"/>
    <property type="match status" value="1"/>
</dbReference>
<name>A0ABR3QMA4_9PLEO</name>
<dbReference type="PANTHER" id="PTHR46082:SF6">
    <property type="entry name" value="AAA+ ATPASE DOMAIN-CONTAINING PROTEIN-RELATED"/>
    <property type="match status" value="1"/>
</dbReference>
<evidence type="ECO:0000259" key="1">
    <source>
        <dbReference type="Pfam" id="PF14420"/>
    </source>
</evidence>
<protein>
    <recommendedName>
        <fullName evidence="1">Clr5 domain-containing protein</fullName>
    </recommendedName>
</protein>
<dbReference type="Pfam" id="PF13181">
    <property type="entry name" value="TPR_8"/>
    <property type="match status" value="1"/>
</dbReference>
<evidence type="ECO:0000313" key="3">
    <source>
        <dbReference type="Proteomes" id="UP001521222"/>
    </source>
</evidence>
<dbReference type="InterPro" id="IPR025676">
    <property type="entry name" value="Clr5_dom"/>
</dbReference>
<dbReference type="Pfam" id="PF13424">
    <property type="entry name" value="TPR_12"/>
    <property type="match status" value="2"/>
</dbReference>
<dbReference type="Gene3D" id="1.25.40.10">
    <property type="entry name" value="Tetratricopeptide repeat domain"/>
    <property type="match status" value="2"/>
</dbReference>
<dbReference type="InterPro" id="IPR019734">
    <property type="entry name" value="TPR_rpt"/>
</dbReference>